<dbReference type="InterPro" id="IPR009100">
    <property type="entry name" value="AcylCoA_DH/oxidase_NM_dom_sf"/>
</dbReference>
<dbReference type="InterPro" id="IPR050741">
    <property type="entry name" value="Acyl-CoA_dehydrogenase"/>
</dbReference>
<dbReference type="Gene3D" id="2.40.110.10">
    <property type="entry name" value="Butyryl-CoA Dehydrogenase, subunit A, domain 2"/>
    <property type="match status" value="1"/>
</dbReference>
<evidence type="ECO:0000313" key="6">
    <source>
        <dbReference type="Proteomes" id="UP001609932"/>
    </source>
</evidence>
<evidence type="ECO:0000256" key="2">
    <source>
        <dbReference type="ARBA" id="ARBA00049661"/>
    </source>
</evidence>
<evidence type="ECO:0000259" key="4">
    <source>
        <dbReference type="Pfam" id="PF08028"/>
    </source>
</evidence>
<dbReference type="SUPFAM" id="SSF56645">
    <property type="entry name" value="Acyl-CoA dehydrogenase NM domain-like"/>
    <property type="match status" value="1"/>
</dbReference>
<dbReference type="InterPro" id="IPR036250">
    <property type="entry name" value="AcylCo_DH-like_C"/>
</dbReference>
<dbReference type="Gene3D" id="1.10.540.10">
    <property type="entry name" value="Acyl-CoA dehydrogenase/oxidase, N-terminal domain"/>
    <property type="match status" value="1"/>
</dbReference>
<dbReference type="PANTHER" id="PTHR48083:SF19">
    <property type="entry name" value="FLAVIN-DEPENDENT MONOOXYGENASE, OXYGENASE SUBUNIT HSAA"/>
    <property type="match status" value="1"/>
</dbReference>
<reference evidence="5 6" key="1">
    <citation type="submission" date="2024-09" db="EMBL/GenBank/DDBJ databases">
        <title>Elucidation of the Bokeelamides from Bacteria Associated with Moon Snail Egg Collars.</title>
        <authorList>
            <person name="Campbell R."/>
            <person name="Piedl K."/>
            <person name="Mevers E."/>
        </authorList>
    </citation>
    <scope>NUCLEOTIDE SEQUENCE [LARGE SCALE GENOMIC DNA]</scope>
    <source>
        <strain evidence="5 6">EM133</strain>
    </source>
</reference>
<dbReference type="InterPro" id="IPR013786">
    <property type="entry name" value="AcylCoA_DH/ox_N"/>
</dbReference>
<sequence>MTGMREKTPVELELIDRARGLVPRLKARAAKAERDFKVPVETVMEMQALGLFRVLQPKAFGGYEVDPRTFFEIQMTLAEGCMSTAWIYGVIGVHPWQLARYPVEAQRDVWEQGSDTLISSTYMPVAKVTPVEGGYRISGRWGFSSGSEHCSWCFLGGILPADADMPAEHGTFLLPRSDYRIEHNWEVLGLRGTGSHDIVVEDVFVPAHRVQRTNNSALEATPGRRLNTSPIYAIPFAQVFARAVSTAAIGALQGAINEYCAGAAQHVGKHGARTAEDPMAQIAVADALNTVDSLKLVLMRNYAQLLALAEAGEYPDVEMRLQYRYQSSYVTNICAEKVSELLRNMAASGLYDSNPVARIFRDLHQARGHIANAVLEGRFGRGKSAPIGPSPQADVEG</sequence>
<feature type="domain" description="Acyl-CoA dehydrogenase C-terminal" evidence="4">
    <location>
        <begin position="245"/>
        <end position="371"/>
    </location>
</feature>
<comment type="caution">
    <text evidence="5">The sequence shown here is derived from an EMBL/GenBank/DDBJ whole genome shotgun (WGS) entry which is preliminary data.</text>
</comment>
<dbReference type="Pfam" id="PF08028">
    <property type="entry name" value="Acyl-CoA_dh_2"/>
    <property type="match status" value="1"/>
</dbReference>
<evidence type="ECO:0000313" key="5">
    <source>
        <dbReference type="EMBL" id="MFH6598667.1"/>
    </source>
</evidence>
<dbReference type="PANTHER" id="PTHR48083">
    <property type="entry name" value="MEDIUM-CHAIN SPECIFIC ACYL-COA DEHYDROGENASE, MITOCHONDRIAL-RELATED"/>
    <property type="match status" value="1"/>
</dbReference>
<dbReference type="PIRSF" id="PIRSF016578">
    <property type="entry name" value="HsaA"/>
    <property type="match status" value="1"/>
</dbReference>
<proteinExistence type="inferred from homology"/>
<evidence type="ECO:0000259" key="3">
    <source>
        <dbReference type="Pfam" id="PF02771"/>
    </source>
</evidence>
<keyword evidence="6" id="KW-1185">Reference proteome</keyword>
<dbReference type="InterPro" id="IPR037069">
    <property type="entry name" value="AcylCoA_DH/ox_N_sf"/>
</dbReference>
<dbReference type="Pfam" id="PF02771">
    <property type="entry name" value="Acyl-CoA_dh_N"/>
    <property type="match status" value="1"/>
</dbReference>
<protein>
    <submittedName>
        <fullName evidence="5">Acyl-CoA dehydrogenase family protein</fullName>
    </submittedName>
</protein>
<dbReference type="Gene3D" id="1.20.140.10">
    <property type="entry name" value="Butyryl-CoA Dehydrogenase, subunit A, domain 3"/>
    <property type="match status" value="1"/>
</dbReference>
<feature type="domain" description="Acyl-CoA dehydrogenase/oxidase N-terminal" evidence="3">
    <location>
        <begin position="14"/>
        <end position="110"/>
    </location>
</feature>
<dbReference type="EMBL" id="JBHEGD010000001">
    <property type="protein sequence ID" value="MFH6598667.1"/>
    <property type="molecule type" value="Genomic_DNA"/>
</dbReference>
<evidence type="ECO:0000256" key="1">
    <source>
        <dbReference type="ARBA" id="ARBA00023002"/>
    </source>
</evidence>
<keyword evidence="1" id="KW-0560">Oxidoreductase</keyword>
<comment type="similarity">
    <text evidence="2">Belongs to the HpaH/HsaA monooxygenase family.</text>
</comment>
<dbReference type="InterPro" id="IPR046373">
    <property type="entry name" value="Acyl-CoA_Oxase/DH_mid-dom_sf"/>
</dbReference>
<dbReference type="RefSeq" id="WP_395272606.1">
    <property type="nucleotide sequence ID" value="NZ_JBHEGD010000001.1"/>
</dbReference>
<organism evidence="5 6">
    <name type="scientific">Ectopseudomonas khazarica</name>
    <dbReference type="NCBI Taxonomy" id="2502979"/>
    <lineage>
        <taxon>Bacteria</taxon>
        <taxon>Pseudomonadati</taxon>
        <taxon>Pseudomonadota</taxon>
        <taxon>Gammaproteobacteria</taxon>
        <taxon>Pseudomonadales</taxon>
        <taxon>Pseudomonadaceae</taxon>
        <taxon>Ectopseudomonas</taxon>
    </lineage>
</organism>
<dbReference type="SUPFAM" id="SSF47203">
    <property type="entry name" value="Acyl-CoA dehydrogenase C-terminal domain-like"/>
    <property type="match status" value="1"/>
</dbReference>
<dbReference type="Proteomes" id="UP001609932">
    <property type="component" value="Unassembled WGS sequence"/>
</dbReference>
<accession>A0ABW7MAQ4</accession>
<dbReference type="InterPro" id="IPR013107">
    <property type="entry name" value="Acyl-CoA_DH_C"/>
</dbReference>
<gene>
    <name evidence="5" type="ORF">ACEVAQ_08090</name>
</gene>
<name>A0ABW7MAQ4_9GAMM</name>